<accession>A0A9X2CZA4</accession>
<gene>
    <name evidence="2" type="ORF">LOX96_04950</name>
</gene>
<feature type="region of interest" description="Disordered" evidence="1">
    <location>
        <begin position="1"/>
        <end position="47"/>
    </location>
</feature>
<reference evidence="2" key="1">
    <citation type="submission" date="2021-11" db="EMBL/GenBank/DDBJ databases">
        <title>Legionella maioricencis sp. nov., a new species isolated from hot water samples in Mallorca.</title>
        <authorList>
            <person name="Crespi S."/>
            <person name="Drasar V."/>
            <person name="Salva-Serra F."/>
            <person name="Jaen-Luchoro D."/>
            <person name="Pineiro-Iglesias B."/>
            <person name="Aliaga F."/>
            <person name="Fernandez-Juarez V."/>
            <person name="Coll G."/>
            <person name="Moore E.R.B."/>
            <person name="Bennasar-Figueras A."/>
        </authorList>
    </citation>
    <scope>NUCLEOTIDE SEQUENCE</scope>
    <source>
        <strain evidence="2">HCPI-6</strain>
    </source>
</reference>
<dbReference type="RefSeq" id="WP_250423514.1">
    <property type="nucleotide sequence ID" value="NZ_JAJKBJ010000004.1"/>
</dbReference>
<feature type="compositionally biased region" description="Basic and acidic residues" evidence="1">
    <location>
        <begin position="1"/>
        <end position="22"/>
    </location>
</feature>
<dbReference type="Proteomes" id="UP001139721">
    <property type="component" value="Unassembled WGS sequence"/>
</dbReference>
<dbReference type="EMBL" id="JAJKBJ010000004">
    <property type="protein sequence ID" value="MCL9683429.1"/>
    <property type="molecule type" value="Genomic_DNA"/>
</dbReference>
<evidence type="ECO:0000256" key="1">
    <source>
        <dbReference type="SAM" id="MobiDB-lite"/>
    </source>
</evidence>
<name>A0A9X2CZA4_9GAMM</name>
<evidence type="ECO:0000313" key="2">
    <source>
        <dbReference type="EMBL" id="MCL9683429.1"/>
    </source>
</evidence>
<proteinExistence type="predicted"/>
<evidence type="ECO:0000313" key="3">
    <source>
        <dbReference type="Proteomes" id="UP001139721"/>
    </source>
</evidence>
<dbReference type="AlphaFoldDB" id="A0A9X2CZA4"/>
<sequence length="47" mass="5413">MKKSPDSSKKQIKEKIKKDDLKNISGGSQEGKLTRYPWLPMKPRKPS</sequence>
<protein>
    <submittedName>
        <fullName evidence="2">Uncharacterized protein</fullName>
    </submittedName>
</protein>
<organism evidence="2 3">
    <name type="scientific">Legionella maioricensis</name>
    <dbReference type="NCBI Taxonomy" id="2896528"/>
    <lineage>
        <taxon>Bacteria</taxon>
        <taxon>Pseudomonadati</taxon>
        <taxon>Pseudomonadota</taxon>
        <taxon>Gammaproteobacteria</taxon>
        <taxon>Legionellales</taxon>
        <taxon>Legionellaceae</taxon>
        <taxon>Legionella</taxon>
    </lineage>
</organism>
<keyword evidence="3" id="KW-1185">Reference proteome</keyword>
<comment type="caution">
    <text evidence="2">The sequence shown here is derived from an EMBL/GenBank/DDBJ whole genome shotgun (WGS) entry which is preliminary data.</text>
</comment>